<comment type="caution">
    <text evidence="2">The sequence shown here is derived from an EMBL/GenBank/DDBJ whole genome shotgun (WGS) entry which is preliminary data.</text>
</comment>
<sequence length="40" mass="4260">NSPPPLDTPHRGTPPAQHLAPQGDDTKPPQVPSELSILPR</sequence>
<keyword evidence="3" id="KW-1185">Reference proteome</keyword>
<proteinExistence type="predicted"/>
<dbReference type="HOGENOM" id="CLU_3280862_0_0_11"/>
<evidence type="ECO:0000313" key="3">
    <source>
        <dbReference type="Proteomes" id="UP000004778"/>
    </source>
</evidence>
<protein>
    <submittedName>
        <fullName evidence="2">Uncharacterized protein</fullName>
    </submittedName>
</protein>
<feature type="non-terminal residue" evidence="2">
    <location>
        <position position="1"/>
    </location>
</feature>
<evidence type="ECO:0000313" key="2">
    <source>
        <dbReference type="EMBL" id="EEH66013.1"/>
    </source>
</evidence>
<gene>
    <name evidence="2" type="ORF">HMPREF0058_1125</name>
</gene>
<dbReference type="AlphaFoldDB" id="C0W5I1"/>
<name>C0W5I1_9ACTO</name>
<accession>C0W5I1</accession>
<dbReference type="Proteomes" id="UP000004778">
    <property type="component" value="Unassembled WGS sequence"/>
</dbReference>
<reference evidence="2 3" key="1">
    <citation type="submission" date="2009-01" db="EMBL/GenBank/DDBJ databases">
        <authorList>
            <person name="Qin X."/>
            <person name="Bachman B."/>
            <person name="Battles P."/>
            <person name="Bell A."/>
            <person name="Bess C."/>
            <person name="Bickham C."/>
            <person name="Chaboub L."/>
            <person name="Chen D."/>
            <person name="Coyle M."/>
            <person name="Deiros D.R."/>
            <person name="Dinh H."/>
            <person name="Forbes L."/>
            <person name="Fowler G."/>
            <person name="Francisco L."/>
            <person name="Fu Q."/>
            <person name="Gubbala S."/>
            <person name="Hale W."/>
            <person name="Han Y."/>
            <person name="Hemphill L."/>
            <person name="Highlander S.K."/>
            <person name="Hirani K."/>
            <person name="Hogues M."/>
            <person name="Jackson L."/>
            <person name="Jakkamsetti A."/>
            <person name="Javaid M."/>
            <person name="Jiang H."/>
            <person name="Korchina V."/>
            <person name="Kovar C."/>
            <person name="Lara F."/>
            <person name="Lee S."/>
            <person name="Mata R."/>
            <person name="Mathew T."/>
            <person name="Moen C."/>
            <person name="Morales K."/>
            <person name="Munidasa M."/>
            <person name="Nazareth L."/>
            <person name="Ngo R."/>
            <person name="Nguyen L."/>
            <person name="Okwuonu G."/>
            <person name="Ongeri F."/>
            <person name="Patil S."/>
            <person name="Petrosino J."/>
            <person name="Pham C."/>
            <person name="Pham P."/>
            <person name="Pu L.-L."/>
            <person name="Puazo M."/>
            <person name="Raj R."/>
            <person name="Reid J."/>
            <person name="Rouhana J."/>
            <person name="Saada N."/>
            <person name="Shang Y."/>
            <person name="Simmons D."/>
            <person name="Thornton R."/>
            <person name="Warren J."/>
            <person name="Weissenberger G."/>
            <person name="Zhang J."/>
            <person name="Zhang L."/>
            <person name="Zhou C."/>
            <person name="Zhu D."/>
            <person name="Muzny D."/>
            <person name="Worley K."/>
            <person name="Gibbs R."/>
        </authorList>
    </citation>
    <scope>NUCLEOTIDE SEQUENCE [LARGE SCALE GENOMIC DNA]</scope>
    <source>
        <strain evidence="2 3">DSM 15434</strain>
    </source>
</reference>
<organism evidence="2 3">
    <name type="scientific">Actinomyces urogenitalis DSM 15434</name>
    <dbReference type="NCBI Taxonomy" id="525246"/>
    <lineage>
        <taxon>Bacteria</taxon>
        <taxon>Bacillati</taxon>
        <taxon>Actinomycetota</taxon>
        <taxon>Actinomycetes</taxon>
        <taxon>Actinomycetales</taxon>
        <taxon>Actinomycetaceae</taxon>
        <taxon>Actinomyces</taxon>
    </lineage>
</organism>
<dbReference type="EMBL" id="ACFH01000083">
    <property type="protein sequence ID" value="EEH66013.1"/>
    <property type="molecule type" value="Genomic_DNA"/>
</dbReference>
<evidence type="ECO:0000256" key="1">
    <source>
        <dbReference type="SAM" id="MobiDB-lite"/>
    </source>
</evidence>
<feature type="region of interest" description="Disordered" evidence="1">
    <location>
        <begin position="1"/>
        <end position="40"/>
    </location>
</feature>